<dbReference type="PANTHER" id="PTHR23150:SF19">
    <property type="entry name" value="FORMYLGLYCINE-GENERATING ENZYME"/>
    <property type="match status" value="1"/>
</dbReference>
<name>A0A6M0RX90_9CYAN</name>
<evidence type="ECO:0000313" key="2">
    <source>
        <dbReference type="EMBL" id="NEZ60332.1"/>
    </source>
</evidence>
<dbReference type="InterPro" id="IPR035897">
    <property type="entry name" value="Toll_tir_struct_dom_sf"/>
</dbReference>
<dbReference type="EMBL" id="QXHD01000004">
    <property type="protein sequence ID" value="NEZ60332.1"/>
    <property type="molecule type" value="Genomic_DNA"/>
</dbReference>
<sequence>MIRIFLAHASEDKAAVTDLYNRLKASGFEPWLDKVNLLPGQSWRAEIPKAIKNSHVFIACLSQKSIQKQGYIQREFKMALNEMADRPSGQIYLIPVRLDDCRIPDLRQEDYGISLSDYQWVNFFESDGYDRLVKGIETGFADVLAQPGASQPALETFSFEVVTVDRKGTVNHREQKSAAYYRADLGSGVYLDLVKIPWGRFWMGSPDSETDRFDREGPQHKVQVPEFYMGKYPVTQRQWRAVSLLDDVDIELKPDPSQFKGDSRPVERVSWYETVEFCQRLARHTGAEYRLPSEAEWEYACRAGTATSFHFGATITTELANYRGTDAKEYGWSGSYGAGPKGEYRQQTTDIGRFSANAFGLYGMHGNVYDWCQDHWHDNYDGAPTDGSAWITDNEQARRVVRGGAWNYSPRYCRSAYRVNGTPGYRVNYIGFRVVCSAPRIPQT</sequence>
<evidence type="ECO:0000259" key="1">
    <source>
        <dbReference type="PROSITE" id="PS50104"/>
    </source>
</evidence>
<proteinExistence type="predicted"/>
<dbReference type="InterPro" id="IPR042095">
    <property type="entry name" value="SUMF_sf"/>
</dbReference>
<dbReference type="GO" id="GO:0120147">
    <property type="term" value="F:formylglycine-generating oxidase activity"/>
    <property type="evidence" value="ECO:0007669"/>
    <property type="project" value="TreeGrafter"/>
</dbReference>
<dbReference type="Pfam" id="PF03781">
    <property type="entry name" value="FGE-sulfatase"/>
    <property type="match status" value="1"/>
</dbReference>
<dbReference type="AlphaFoldDB" id="A0A6M0RX90"/>
<dbReference type="InterPro" id="IPR016187">
    <property type="entry name" value="CTDL_fold"/>
</dbReference>
<accession>A0A6M0RX90</accession>
<gene>
    <name evidence="2" type="ORF">DXZ20_32750</name>
</gene>
<reference evidence="2 3" key="1">
    <citation type="journal article" date="2020" name="Microb. Ecol.">
        <title>Ecogenomics of the Marine Benthic Filamentous Cyanobacterium Adonisia.</title>
        <authorList>
            <person name="Walter J.M."/>
            <person name="Coutinho F.H."/>
            <person name="Leomil L."/>
            <person name="Hargreaves P.I."/>
            <person name="Campeao M.E."/>
            <person name="Vieira V.V."/>
            <person name="Silva B.S."/>
            <person name="Fistarol G.O."/>
            <person name="Salomon P.S."/>
            <person name="Sawabe T."/>
            <person name="Mino S."/>
            <person name="Hosokawa M."/>
            <person name="Miyashita H."/>
            <person name="Maruyama F."/>
            <person name="van Verk M.C."/>
            <person name="Dutilh B.E."/>
            <person name="Thompson C.C."/>
            <person name="Thompson F.L."/>
        </authorList>
    </citation>
    <scope>NUCLEOTIDE SEQUENCE [LARGE SCALE GENOMIC DNA]</scope>
    <source>
        <strain evidence="2 3">CCMR0081</strain>
    </source>
</reference>
<organism evidence="2 3">
    <name type="scientific">Adonisia turfae CCMR0081</name>
    <dbReference type="NCBI Taxonomy" id="2292702"/>
    <lineage>
        <taxon>Bacteria</taxon>
        <taxon>Bacillati</taxon>
        <taxon>Cyanobacteriota</taxon>
        <taxon>Adonisia</taxon>
        <taxon>Adonisia turfae</taxon>
    </lineage>
</organism>
<comment type="caution">
    <text evidence="2">The sequence shown here is derived from an EMBL/GenBank/DDBJ whole genome shotgun (WGS) entry which is preliminary data.</text>
</comment>
<feature type="domain" description="TIR" evidence="1">
    <location>
        <begin position="1"/>
        <end position="147"/>
    </location>
</feature>
<dbReference type="SUPFAM" id="SSF52200">
    <property type="entry name" value="Toll/Interleukin receptor TIR domain"/>
    <property type="match status" value="1"/>
</dbReference>
<dbReference type="Proteomes" id="UP000481033">
    <property type="component" value="Unassembled WGS sequence"/>
</dbReference>
<dbReference type="Gene3D" id="3.40.50.10140">
    <property type="entry name" value="Toll/interleukin-1 receptor homology (TIR) domain"/>
    <property type="match status" value="1"/>
</dbReference>
<dbReference type="Pfam" id="PF13676">
    <property type="entry name" value="TIR_2"/>
    <property type="match status" value="1"/>
</dbReference>
<dbReference type="SUPFAM" id="SSF56436">
    <property type="entry name" value="C-type lectin-like"/>
    <property type="match status" value="1"/>
</dbReference>
<dbReference type="RefSeq" id="WP_163702904.1">
    <property type="nucleotide sequence ID" value="NZ_QXHD01000004.1"/>
</dbReference>
<dbReference type="GO" id="GO:0007165">
    <property type="term" value="P:signal transduction"/>
    <property type="evidence" value="ECO:0007669"/>
    <property type="project" value="InterPro"/>
</dbReference>
<dbReference type="InterPro" id="IPR000157">
    <property type="entry name" value="TIR_dom"/>
</dbReference>
<dbReference type="InterPro" id="IPR051043">
    <property type="entry name" value="Sulfatase_Mod_Factor_Kinase"/>
</dbReference>
<dbReference type="PROSITE" id="PS50104">
    <property type="entry name" value="TIR"/>
    <property type="match status" value="1"/>
</dbReference>
<keyword evidence="3" id="KW-1185">Reference proteome</keyword>
<protein>
    <submittedName>
        <fullName evidence="2">TIR domain-containing protein</fullName>
    </submittedName>
</protein>
<dbReference type="PANTHER" id="PTHR23150">
    <property type="entry name" value="SULFATASE MODIFYING FACTOR 1, 2"/>
    <property type="match status" value="1"/>
</dbReference>
<dbReference type="InterPro" id="IPR005532">
    <property type="entry name" value="SUMF_dom"/>
</dbReference>
<evidence type="ECO:0000313" key="3">
    <source>
        <dbReference type="Proteomes" id="UP000481033"/>
    </source>
</evidence>
<dbReference type="Gene3D" id="3.90.1580.10">
    <property type="entry name" value="paralog of FGE (formylglycine-generating enzyme)"/>
    <property type="match status" value="1"/>
</dbReference>